<keyword evidence="2" id="KW-1185">Reference proteome</keyword>
<protein>
    <submittedName>
        <fullName evidence="1">Uncharacterized protein</fullName>
    </submittedName>
</protein>
<name>A0ACD5U3S9_AVESA</name>
<reference evidence="1" key="2">
    <citation type="submission" date="2025-09" db="UniProtKB">
        <authorList>
            <consortium name="EnsemblPlants"/>
        </authorList>
    </citation>
    <scope>IDENTIFICATION</scope>
</reference>
<dbReference type="Proteomes" id="UP001732700">
    <property type="component" value="Chromosome 1D"/>
</dbReference>
<dbReference type="EnsemblPlants" id="AVESA.00010b.r2.1DG0172280.1">
    <property type="protein sequence ID" value="AVESA.00010b.r2.1DG0172280.1.CDS"/>
    <property type="gene ID" value="AVESA.00010b.r2.1DG0172280"/>
</dbReference>
<evidence type="ECO:0000313" key="2">
    <source>
        <dbReference type="Proteomes" id="UP001732700"/>
    </source>
</evidence>
<organism evidence="1 2">
    <name type="scientific">Avena sativa</name>
    <name type="common">Oat</name>
    <dbReference type="NCBI Taxonomy" id="4498"/>
    <lineage>
        <taxon>Eukaryota</taxon>
        <taxon>Viridiplantae</taxon>
        <taxon>Streptophyta</taxon>
        <taxon>Embryophyta</taxon>
        <taxon>Tracheophyta</taxon>
        <taxon>Spermatophyta</taxon>
        <taxon>Magnoliopsida</taxon>
        <taxon>Liliopsida</taxon>
        <taxon>Poales</taxon>
        <taxon>Poaceae</taxon>
        <taxon>BOP clade</taxon>
        <taxon>Pooideae</taxon>
        <taxon>Poodae</taxon>
        <taxon>Poeae</taxon>
        <taxon>Poeae Chloroplast Group 1 (Aveneae type)</taxon>
        <taxon>Aveninae</taxon>
        <taxon>Avena</taxon>
    </lineage>
</organism>
<sequence length="87" mass="9358">MGSSSSNARDAAAPPPPPSSPPAPPAPIHVMDAEEDDENVKQLNECAALYLSLQDCLVESDRNWKACQAHVKALKACESSRNKNERT</sequence>
<proteinExistence type="predicted"/>
<reference evidence="1" key="1">
    <citation type="submission" date="2021-05" db="EMBL/GenBank/DDBJ databases">
        <authorList>
            <person name="Scholz U."/>
            <person name="Mascher M."/>
            <person name="Fiebig A."/>
        </authorList>
    </citation>
    <scope>NUCLEOTIDE SEQUENCE [LARGE SCALE GENOMIC DNA]</scope>
</reference>
<evidence type="ECO:0000313" key="1">
    <source>
        <dbReference type="EnsemblPlants" id="AVESA.00010b.r2.1DG0172280.1.CDS"/>
    </source>
</evidence>
<accession>A0ACD5U3S9</accession>